<dbReference type="InterPro" id="IPR003583">
    <property type="entry name" value="Hlx-hairpin-Hlx_DNA-bd_motif"/>
</dbReference>
<keyword evidence="2 7" id="KW-0227">DNA damage</keyword>
<dbReference type="CDD" id="cd01025">
    <property type="entry name" value="TOPRIM_recR"/>
    <property type="match status" value="1"/>
</dbReference>
<protein>
    <recommendedName>
        <fullName evidence="7">Recombination protein RecR</fullName>
    </recommendedName>
</protein>
<feature type="zinc finger region" description="C4-type" evidence="7">
    <location>
        <begin position="57"/>
        <end position="72"/>
    </location>
</feature>
<dbReference type="InterPro" id="IPR006171">
    <property type="entry name" value="TOPRIM_dom"/>
</dbReference>
<gene>
    <name evidence="7 9" type="primary">recR</name>
    <name evidence="9" type="ORF">GCM10017783_06090</name>
</gene>
<dbReference type="Pfam" id="PF02132">
    <property type="entry name" value="RecR_ZnF"/>
    <property type="match status" value="1"/>
</dbReference>
<dbReference type="InterPro" id="IPR000093">
    <property type="entry name" value="DNA_Rcmb_RecR"/>
</dbReference>
<dbReference type="Proteomes" id="UP000632154">
    <property type="component" value="Unassembled WGS sequence"/>
</dbReference>
<evidence type="ECO:0000256" key="7">
    <source>
        <dbReference type="HAMAP-Rule" id="MF_00017"/>
    </source>
</evidence>
<comment type="function">
    <text evidence="7">May play a role in DNA repair. It seems to be involved in an RecBC-independent recombinational process of DNA repair. It may act with RecF and RecO.</text>
</comment>
<dbReference type="NCBIfam" id="TIGR00615">
    <property type="entry name" value="recR"/>
    <property type="match status" value="1"/>
</dbReference>
<sequence length="198" mass="21524">MKYPPSLVALIRELSRLPGIGPKSAQRLAFHLFEQPSEDIERLSAALLAAKSELHTCPVCFNITDAELCDVCSDPARDQNLICVVEEPGDVIALERSGEYQGLYHVLHGVLSPMNGVGPEQLHIKELLPRAREGLEVILATGTTVEGDATALYLQRLLEPLGAEVSRIAYGLQVGSALEYADEVTLGRALLGRQKIRS</sequence>
<keyword evidence="6 7" id="KW-0234">DNA repair</keyword>
<dbReference type="InterPro" id="IPR034137">
    <property type="entry name" value="TOPRIM_RecR"/>
</dbReference>
<evidence type="ECO:0000259" key="8">
    <source>
        <dbReference type="PROSITE" id="PS50880"/>
    </source>
</evidence>
<dbReference type="Gene3D" id="6.10.250.240">
    <property type="match status" value="1"/>
</dbReference>
<dbReference type="Gene3D" id="3.30.60.80">
    <property type="match status" value="1"/>
</dbReference>
<evidence type="ECO:0000313" key="9">
    <source>
        <dbReference type="EMBL" id="GHF97084.1"/>
    </source>
</evidence>
<keyword evidence="10" id="KW-1185">Reference proteome</keyword>
<keyword evidence="3 7" id="KW-0863">Zinc-finger</keyword>
<dbReference type="PROSITE" id="PS50880">
    <property type="entry name" value="TOPRIM"/>
    <property type="match status" value="1"/>
</dbReference>
<evidence type="ECO:0000256" key="1">
    <source>
        <dbReference type="ARBA" id="ARBA00022723"/>
    </source>
</evidence>
<keyword evidence="4 7" id="KW-0862">Zinc</keyword>
<proteinExistence type="inferred from homology"/>
<organism evidence="9 10">
    <name type="scientific">Deinococcus piscis</name>
    <dbReference type="NCBI Taxonomy" id="394230"/>
    <lineage>
        <taxon>Bacteria</taxon>
        <taxon>Thermotogati</taxon>
        <taxon>Deinococcota</taxon>
        <taxon>Deinococci</taxon>
        <taxon>Deinococcales</taxon>
        <taxon>Deinococcaceae</taxon>
        <taxon>Deinococcus</taxon>
    </lineage>
</organism>
<dbReference type="EMBL" id="BNAL01000005">
    <property type="protein sequence ID" value="GHF97084.1"/>
    <property type="molecule type" value="Genomic_DNA"/>
</dbReference>
<evidence type="ECO:0000256" key="3">
    <source>
        <dbReference type="ARBA" id="ARBA00022771"/>
    </source>
</evidence>
<evidence type="ECO:0000256" key="2">
    <source>
        <dbReference type="ARBA" id="ARBA00022763"/>
    </source>
</evidence>
<dbReference type="InterPro" id="IPR023627">
    <property type="entry name" value="Rcmb_RecR"/>
</dbReference>
<dbReference type="Pfam" id="PF21175">
    <property type="entry name" value="RecR_C"/>
    <property type="match status" value="1"/>
</dbReference>
<evidence type="ECO:0000256" key="4">
    <source>
        <dbReference type="ARBA" id="ARBA00022833"/>
    </source>
</evidence>
<dbReference type="SMART" id="SM00493">
    <property type="entry name" value="TOPRIM"/>
    <property type="match status" value="1"/>
</dbReference>
<dbReference type="SMART" id="SM00278">
    <property type="entry name" value="HhH1"/>
    <property type="match status" value="1"/>
</dbReference>
<reference evidence="10" key="1">
    <citation type="journal article" date="2019" name="Int. J. Syst. Evol. Microbiol.">
        <title>The Global Catalogue of Microorganisms (GCM) 10K type strain sequencing project: providing services to taxonomists for standard genome sequencing and annotation.</title>
        <authorList>
            <consortium name="The Broad Institute Genomics Platform"/>
            <consortium name="The Broad Institute Genome Sequencing Center for Infectious Disease"/>
            <person name="Wu L."/>
            <person name="Ma J."/>
        </authorList>
    </citation>
    <scope>NUCLEOTIDE SEQUENCE [LARGE SCALE GENOMIC DNA]</scope>
    <source>
        <strain evidence="10">CGMCC 1.18439</strain>
    </source>
</reference>
<evidence type="ECO:0000313" key="10">
    <source>
        <dbReference type="Proteomes" id="UP000632154"/>
    </source>
</evidence>
<dbReference type="Gene3D" id="1.10.8.420">
    <property type="entry name" value="RecR Domain 1"/>
    <property type="match status" value="1"/>
</dbReference>
<dbReference type="Pfam" id="PF13662">
    <property type="entry name" value="Toprim_4"/>
    <property type="match status" value="1"/>
</dbReference>
<dbReference type="Gene3D" id="3.40.1360.10">
    <property type="match status" value="1"/>
</dbReference>
<dbReference type="InterPro" id="IPR015967">
    <property type="entry name" value="Rcmb_RecR_Znf"/>
</dbReference>
<comment type="caution">
    <text evidence="9">The sequence shown here is derived from an EMBL/GenBank/DDBJ whole genome shotgun (WGS) entry which is preliminary data.</text>
</comment>
<evidence type="ECO:0000256" key="6">
    <source>
        <dbReference type="ARBA" id="ARBA00023204"/>
    </source>
</evidence>
<dbReference type="HAMAP" id="MF_00017">
    <property type="entry name" value="RecR"/>
    <property type="match status" value="1"/>
</dbReference>
<evidence type="ECO:0000256" key="5">
    <source>
        <dbReference type="ARBA" id="ARBA00023172"/>
    </source>
</evidence>
<dbReference type="PANTHER" id="PTHR30446">
    <property type="entry name" value="RECOMBINATION PROTEIN RECR"/>
    <property type="match status" value="1"/>
</dbReference>
<dbReference type="SUPFAM" id="SSF111304">
    <property type="entry name" value="Recombination protein RecR"/>
    <property type="match status" value="1"/>
</dbReference>
<keyword evidence="5 7" id="KW-0233">DNA recombination</keyword>
<dbReference type="PANTHER" id="PTHR30446:SF0">
    <property type="entry name" value="RECOMBINATION PROTEIN RECR"/>
    <property type="match status" value="1"/>
</dbReference>
<dbReference type="RefSeq" id="WP_189642211.1">
    <property type="nucleotide sequence ID" value="NZ_BNAL01000005.1"/>
</dbReference>
<name>A0ABQ3K484_9DEIO</name>
<comment type="similarity">
    <text evidence="7">Belongs to the RecR family.</text>
</comment>
<accession>A0ABQ3K484</accession>
<dbReference type="Pfam" id="PF21176">
    <property type="entry name" value="RecR_HhH"/>
    <property type="match status" value="1"/>
</dbReference>
<keyword evidence="1 7" id="KW-0479">Metal-binding</keyword>
<feature type="domain" description="Toprim" evidence="8">
    <location>
        <begin position="80"/>
        <end position="173"/>
    </location>
</feature>
<dbReference type="PROSITE" id="PS01300">
    <property type="entry name" value="RECR"/>
    <property type="match status" value="1"/>
</dbReference>